<organism evidence="8 9">
    <name type="scientific">Georgenia halophila</name>
    <dbReference type="NCBI Taxonomy" id="620889"/>
    <lineage>
        <taxon>Bacteria</taxon>
        <taxon>Bacillati</taxon>
        <taxon>Actinomycetota</taxon>
        <taxon>Actinomycetes</taxon>
        <taxon>Micrococcales</taxon>
        <taxon>Bogoriellaceae</taxon>
        <taxon>Georgenia</taxon>
    </lineage>
</organism>
<dbReference type="InterPro" id="IPR013780">
    <property type="entry name" value="Glyco_hydro_b"/>
</dbReference>
<keyword evidence="4 5" id="KW-0326">Glycosidase</keyword>
<feature type="domain" description="Glycosyl hydrolase family 36 C-terminal" evidence="6">
    <location>
        <begin position="628"/>
        <end position="716"/>
    </location>
</feature>
<keyword evidence="9" id="KW-1185">Reference proteome</keyword>
<dbReference type="SUPFAM" id="SSF51445">
    <property type="entry name" value="(Trans)glycosidases"/>
    <property type="match status" value="1"/>
</dbReference>
<dbReference type="Gene3D" id="2.70.98.60">
    <property type="entry name" value="alpha-galactosidase from lactobacil brevis"/>
    <property type="match status" value="1"/>
</dbReference>
<accession>A0ABP8LC76</accession>
<dbReference type="EC" id="3.2.1.22" evidence="2 5"/>
<dbReference type="InterPro" id="IPR038417">
    <property type="entry name" value="Alpga-gal_N_sf"/>
</dbReference>
<reference evidence="9" key="1">
    <citation type="journal article" date="2019" name="Int. J. Syst. Evol. Microbiol.">
        <title>The Global Catalogue of Microorganisms (GCM) 10K type strain sequencing project: providing services to taxonomists for standard genome sequencing and annotation.</title>
        <authorList>
            <consortium name="The Broad Institute Genomics Platform"/>
            <consortium name="The Broad Institute Genome Sequencing Center for Infectious Disease"/>
            <person name="Wu L."/>
            <person name="Ma J."/>
        </authorList>
    </citation>
    <scope>NUCLEOTIDE SEQUENCE [LARGE SCALE GENOMIC DNA]</scope>
    <source>
        <strain evidence="9">JCM 17810</strain>
    </source>
</reference>
<feature type="domain" description="Glycosyl hydrolase family 36 N-terminal" evidence="7">
    <location>
        <begin position="31"/>
        <end position="267"/>
    </location>
</feature>
<dbReference type="InterPro" id="IPR013785">
    <property type="entry name" value="Aldolase_TIM"/>
</dbReference>
<evidence type="ECO:0000256" key="2">
    <source>
        <dbReference type="ARBA" id="ARBA00012755"/>
    </source>
</evidence>
<protein>
    <recommendedName>
        <fullName evidence="2 5">Alpha-galactosidase</fullName>
        <ecNumber evidence="2 5">3.2.1.22</ecNumber>
    </recommendedName>
</protein>
<dbReference type="InterPro" id="IPR017853">
    <property type="entry name" value="GH"/>
</dbReference>
<evidence type="ECO:0000313" key="9">
    <source>
        <dbReference type="Proteomes" id="UP001500622"/>
    </source>
</evidence>
<dbReference type="Pfam" id="PF02065">
    <property type="entry name" value="Melibiase"/>
    <property type="match status" value="1"/>
</dbReference>
<dbReference type="PROSITE" id="PS00512">
    <property type="entry name" value="ALPHA_GALACTOSIDASE"/>
    <property type="match status" value="1"/>
</dbReference>
<dbReference type="InterPro" id="IPR050985">
    <property type="entry name" value="Alpha-glycosidase_related"/>
</dbReference>
<proteinExistence type="inferred from homology"/>
<dbReference type="InterPro" id="IPR031704">
    <property type="entry name" value="Glyco_hydro_36_N"/>
</dbReference>
<dbReference type="InterPro" id="IPR031705">
    <property type="entry name" value="Glyco_hydro_36_C"/>
</dbReference>
<dbReference type="PANTHER" id="PTHR43053:SF3">
    <property type="entry name" value="ALPHA-GALACTOSIDASE C-RELATED"/>
    <property type="match status" value="1"/>
</dbReference>
<evidence type="ECO:0000256" key="1">
    <source>
        <dbReference type="ARBA" id="ARBA00001255"/>
    </source>
</evidence>
<dbReference type="Gene3D" id="3.20.20.70">
    <property type="entry name" value="Aldolase class I"/>
    <property type="match status" value="1"/>
</dbReference>
<evidence type="ECO:0000256" key="5">
    <source>
        <dbReference type="PIRNR" id="PIRNR005536"/>
    </source>
</evidence>
<keyword evidence="3 5" id="KW-0378">Hydrolase</keyword>
<dbReference type="Pfam" id="PF16875">
    <property type="entry name" value="Glyco_hydro_36N"/>
    <property type="match status" value="1"/>
</dbReference>
<gene>
    <name evidence="8" type="ORF">GCM10023169_25590</name>
</gene>
<dbReference type="Pfam" id="PF16874">
    <property type="entry name" value="Glyco_hydro_36C"/>
    <property type="match status" value="1"/>
</dbReference>
<dbReference type="Gene3D" id="2.60.40.1180">
    <property type="entry name" value="Golgi alpha-mannosidase II"/>
    <property type="match status" value="1"/>
</dbReference>
<name>A0ABP8LC76_9MICO</name>
<dbReference type="PANTHER" id="PTHR43053">
    <property type="entry name" value="GLYCOSIDASE FAMILY 31"/>
    <property type="match status" value="1"/>
</dbReference>
<dbReference type="InterPro" id="IPR000111">
    <property type="entry name" value="Glyco_hydro_27/36_CS"/>
</dbReference>
<evidence type="ECO:0000259" key="6">
    <source>
        <dbReference type="Pfam" id="PF16874"/>
    </source>
</evidence>
<evidence type="ECO:0000256" key="4">
    <source>
        <dbReference type="ARBA" id="ARBA00023295"/>
    </source>
</evidence>
<dbReference type="PRINTS" id="PR00743">
    <property type="entry name" value="GLHYDRLASE36"/>
</dbReference>
<comment type="catalytic activity">
    <reaction evidence="1 5">
        <text>Hydrolysis of terminal, non-reducing alpha-D-galactose residues in alpha-D-galactosides, including galactose oligosaccharides, galactomannans and galactolipids.</text>
        <dbReference type="EC" id="3.2.1.22"/>
    </reaction>
</comment>
<comment type="caution">
    <text evidence="8">The sequence shown here is derived from an EMBL/GenBank/DDBJ whole genome shotgun (WGS) entry which is preliminary data.</text>
</comment>
<dbReference type="PIRSF" id="PIRSF005536">
    <property type="entry name" value="Agal"/>
    <property type="match status" value="1"/>
</dbReference>
<dbReference type="CDD" id="cd14791">
    <property type="entry name" value="GH36"/>
    <property type="match status" value="1"/>
</dbReference>
<dbReference type="InterPro" id="IPR002252">
    <property type="entry name" value="Glyco_hydro_36"/>
</dbReference>
<dbReference type="EMBL" id="BAABGN010000011">
    <property type="protein sequence ID" value="GAA4426611.1"/>
    <property type="molecule type" value="Genomic_DNA"/>
</dbReference>
<comment type="similarity">
    <text evidence="5">Belongs to the glycosyl hydrolase.</text>
</comment>
<dbReference type="Proteomes" id="UP001500622">
    <property type="component" value="Unassembled WGS sequence"/>
</dbReference>
<dbReference type="RefSeq" id="WP_345216647.1">
    <property type="nucleotide sequence ID" value="NZ_BAABGN010000011.1"/>
</dbReference>
<evidence type="ECO:0000259" key="7">
    <source>
        <dbReference type="Pfam" id="PF16875"/>
    </source>
</evidence>
<evidence type="ECO:0000313" key="8">
    <source>
        <dbReference type="EMBL" id="GAA4426611.1"/>
    </source>
</evidence>
<evidence type="ECO:0000256" key="3">
    <source>
        <dbReference type="ARBA" id="ARBA00022801"/>
    </source>
</evidence>
<sequence>MTEPSRQTSWNDHLNLRAAGTSLVLDCAGDGLPRVLHWGTDLGRLTDEDVAQLRLAQQQSPRPSQTDTPVPLALLAEQSSGWMGTPGLTGHRAGTDFSTAFTVTAIEEVDTGPNVATAVTVTATDTDAGIDLALGIELLISGLVRMRAAVTNTGVGVFDLHSLDLNLPVPSEAEELLDLTGRWGRERAQQRHTFTQGTHLRESRRSRGLDAALIMAAGRRGFSWRSGELRAVHVAWSGNTRTYAERLNHGASTLAGGELLLAGEIRLDTDETYTGPWLYYSHGEGLDESASRFHRYLRSRPEHPTSTRPVQINVWEAVYFDHTLDKLKELADVAASLGVERYVLDDGWFGSRRDDTSGLGDWVVSRDVWPDGLGPIIDHVHGHGMEFGLWFEPEMVNPDSDVARAHPEWILAARPDRWPPEARHQQVLNLTIPEAYAHVRDQMLAILREYRIEYIKWDFNRDLIEAGTQSTGRAAVHQQTLAAYRLMDELLAAQPGLEIESCSSGGGRIDLGVMARCVRIWASDCNDPLERQLIEAGTSMLLPPEMVGSHVASPVSHTTGRAHTLDFRAGTSFFSHMGIEWDITSAEPEELDRLRQWIDTHKKHRQLLHSGDVVHGDHPDDAYWLHGVVAADAGEAIFAVAAVRSSPLNAPGAVRVPGLDPTRRYRVTPLVPGATGRRRRDGKTAWWEHGLTLPGRVLDRVGVQMPNLNPEQQVLLHLSSV</sequence>